<keyword evidence="1" id="KW-0812">Transmembrane</keyword>
<organism evidence="2 3">
    <name type="scientific">Chimaeribacter arupi</name>
    <dbReference type="NCBI Taxonomy" id="2060066"/>
    <lineage>
        <taxon>Bacteria</taxon>
        <taxon>Pseudomonadati</taxon>
        <taxon>Pseudomonadota</taxon>
        <taxon>Gammaproteobacteria</taxon>
        <taxon>Enterobacterales</taxon>
        <taxon>Yersiniaceae</taxon>
        <taxon>Chimaeribacter</taxon>
    </lineage>
</organism>
<comment type="caution">
    <text evidence="2">The sequence shown here is derived from an EMBL/GenBank/DDBJ whole genome shotgun (WGS) entry which is preliminary data.</text>
</comment>
<proteinExistence type="predicted"/>
<evidence type="ECO:0008006" key="4">
    <source>
        <dbReference type="Google" id="ProtNLM"/>
    </source>
</evidence>
<dbReference type="EMBL" id="PJZK01000035">
    <property type="protein sequence ID" value="PLR43337.1"/>
    <property type="molecule type" value="Genomic_DNA"/>
</dbReference>
<feature type="transmembrane region" description="Helical" evidence="1">
    <location>
        <begin position="6"/>
        <end position="24"/>
    </location>
</feature>
<evidence type="ECO:0000256" key="1">
    <source>
        <dbReference type="SAM" id="Phobius"/>
    </source>
</evidence>
<dbReference type="Pfam" id="PF06092">
    <property type="entry name" value="DUF943"/>
    <property type="match status" value="1"/>
</dbReference>
<keyword evidence="3" id="KW-1185">Reference proteome</keyword>
<dbReference type="InterPro" id="IPR010351">
    <property type="entry name" value="DUF943"/>
</dbReference>
<dbReference type="AlphaFoldDB" id="A0A2N5EHH7"/>
<dbReference type="Proteomes" id="UP000234626">
    <property type="component" value="Unassembled WGS sequence"/>
</dbReference>
<protein>
    <recommendedName>
        <fullName evidence="4">DUF943 domain-containing protein</fullName>
    </recommendedName>
</protein>
<name>A0A2N5EHH7_9GAMM</name>
<keyword evidence="1" id="KW-0472">Membrane</keyword>
<keyword evidence="1" id="KW-1133">Transmembrane helix</keyword>
<evidence type="ECO:0000313" key="3">
    <source>
        <dbReference type="Proteomes" id="UP000234626"/>
    </source>
</evidence>
<sequence length="153" mass="17812">MLTTKIKYFITVVILCMAWGIWVLSQPVEIIATHDGSVLLVKNFPMTDKGKIAWWENNKNSLKNEYNFPKPYSINGSFYISIFDFGQGYKVMPDTDQGSDLLCFDDIKAAEKCIEKKWLMDITFFNDKRTRFNLKGGSSYRQEIENGEIKRIR</sequence>
<accession>A0A2N5EHH7</accession>
<dbReference type="OrthoDB" id="6521020at2"/>
<gene>
    <name evidence="2" type="ORF">CYR34_20850</name>
</gene>
<dbReference type="RefSeq" id="WP_101836192.1">
    <property type="nucleotide sequence ID" value="NZ_PJZK01000035.1"/>
</dbReference>
<reference evidence="2 3" key="1">
    <citation type="submission" date="2017-12" db="EMBL/GenBank/DDBJ databases">
        <title>Characterization of six clinical isolates of Enterochimera gen. nov., a novel genus of the Yersiniaciae family and the three species Enterochimera arupensis sp. nov., Enterochimera coloradensis sp. nov, and Enterochimera californica sp. nov.</title>
        <authorList>
            <person name="Rossi A."/>
            <person name="Fisher M."/>
        </authorList>
    </citation>
    <scope>NUCLEOTIDE SEQUENCE [LARGE SCALE GENOMIC DNA]</scope>
    <source>
        <strain evidence="2 3">2016Iso1</strain>
    </source>
</reference>
<evidence type="ECO:0000313" key="2">
    <source>
        <dbReference type="EMBL" id="PLR43337.1"/>
    </source>
</evidence>